<dbReference type="AlphaFoldDB" id="A0A0A8Y769"/>
<protein>
    <submittedName>
        <fullName evidence="1">Uncharacterized protein</fullName>
    </submittedName>
</protein>
<reference evidence="1" key="1">
    <citation type="submission" date="2014-09" db="EMBL/GenBank/DDBJ databases">
        <authorList>
            <person name="Magalhaes I.L.F."/>
            <person name="Oliveira U."/>
            <person name="Santos F.R."/>
            <person name="Vidigal T.H.D.A."/>
            <person name="Brescovit A.D."/>
            <person name="Santos A.J."/>
        </authorList>
    </citation>
    <scope>NUCLEOTIDE SEQUENCE</scope>
    <source>
        <tissue evidence="1">Shoot tissue taken approximately 20 cm above the soil surface</tissue>
    </source>
</reference>
<organism evidence="1">
    <name type="scientific">Arundo donax</name>
    <name type="common">Giant reed</name>
    <name type="synonym">Donax arundinaceus</name>
    <dbReference type="NCBI Taxonomy" id="35708"/>
    <lineage>
        <taxon>Eukaryota</taxon>
        <taxon>Viridiplantae</taxon>
        <taxon>Streptophyta</taxon>
        <taxon>Embryophyta</taxon>
        <taxon>Tracheophyta</taxon>
        <taxon>Spermatophyta</taxon>
        <taxon>Magnoliopsida</taxon>
        <taxon>Liliopsida</taxon>
        <taxon>Poales</taxon>
        <taxon>Poaceae</taxon>
        <taxon>PACMAD clade</taxon>
        <taxon>Arundinoideae</taxon>
        <taxon>Arundineae</taxon>
        <taxon>Arundo</taxon>
    </lineage>
</organism>
<reference evidence="1" key="2">
    <citation type="journal article" date="2015" name="Data Brief">
        <title>Shoot transcriptome of the giant reed, Arundo donax.</title>
        <authorList>
            <person name="Barrero R.A."/>
            <person name="Guerrero F.D."/>
            <person name="Moolhuijzen P."/>
            <person name="Goolsby J.A."/>
            <person name="Tidwell J."/>
            <person name="Bellgard S.E."/>
            <person name="Bellgard M.I."/>
        </authorList>
    </citation>
    <scope>NUCLEOTIDE SEQUENCE</scope>
    <source>
        <tissue evidence="1">Shoot tissue taken approximately 20 cm above the soil surface</tissue>
    </source>
</reference>
<accession>A0A0A8Y769</accession>
<proteinExistence type="predicted"/>
<dbReference type="EMBL" id="GBRH01275951">
    <property type="protein sequence ID" value="JAD21944.1"/>
    <property type="molecule type" value="Transcribed_RNA"/>
</dbReference>
<sequence length="18" mass="2042">MTNDNTYMIQAVTNVTLL</sequence>
<evidence type="ECO:0000313" key="1">
    <source>
        <dbReference type="EMBL" id="JAD21944.1"/>
    </source>
</evidence>
<name>A0A0A8Y769_ARUDO</name>